<proteinExistence type="predicted"/>
<evidence type="ECO:0000256" key="1">
    <source>
        <dbReference type="SAM" id="MobiDB-lite"/>
    </source>
</evidence>
<feature type="transmembrane region" description="Helical" evidence="2">
    <location>
        <begin position="623"/>
        <end position="640"/>
    </location>
</feature>
<organism evidence="3 4">
    <name type="scientific">Ramalina farinacea</name>
    <dbReference type="NCBI Taxonomy" id="258253"/>
    <lineage>
        <taxon>Eukaryota</taxon>
        <taxon>Fungi</taxon>
        <taxon>Dikarya</taxon>
        <taxon>Ascomycota</taxon>
        <taxon>Pezizomycotina</taxon>
        <taxon>Lecanoromycetes</taxon>
        <taxon>OSLEUM clade</taxon>
        <taxon>Lecanoromycetidae</taxon>
        <taxon>Lecanorales</taxon>
        <taxon>Lecanorineae</taxon>
        <taxon>Ramalinaceae</taxon>
        <taxon>Ramalina</taxon>
    </lineage>
</organism>
<evidence type="ECO:0000313" key="4">
    <source>
        <dbReference type="Proteomes" id="UP001161017"/>
    </source>
</evidence>
<dbReference type="EMBL" id="JAPUFD010000024">
    <property type="protein sequence ID" value="MDI1493242.1"/>
    <property type="molecule type" value="Genomic_DNA"/>
</dbReference>
<comment type="caution">
    <text evidence="3">The sequence shown here is derived from an EMBL/GenBank/DDBJ whole genome shotgun (WGS) entry which is preliminary data.</text>
</comment>
<dbReference type="Proteomes" id="UP001161017">
    <property type="component" value="Unassembled WGS sequence"/>
</dbReference>
<feature type="region of interest" description="Disordered" evidence="1">
    <location>
        <begin position="1"/>
        <end position="73"/>
    </location>
</feature>
<accession>A0AA43QVM1</accession>
<reference evidence="3" key="1">
    <citation type="journal article" date="2023" name="Genome Biol. Evol.">
        <title>First Whole Genome Sequence and Flow Cytometry Genome Size Data for the Lichen-Forming Fungus Ramalina farinacea (Ascomycota).</title>
        <authorList>
            <person name="Llewellyn T."/>
            <person name="Mian S."/>
            <person name="Hill R."/>
            <person name="Leitch I.J."/>
            <person name="Gaya E."/>
        </authorList>
    </citation>
    <scope>NUCLEOTIDE SEQUENCE</scope>
    <source>
        <strain evidence="3">LIQ254RAFAR</strain>
    </source>
</reference>
<feature type="compositionally biased region" description="Polar residues" evidence="1">
    <location>
        <begin position="1"/>
        <end position="11"/>
    </location>
</feature>
<keyword evidence="2" id="KW-0812">Transmembrane</keyword>
<keyword evidence="2" id="KW-1133">Transmembrane helix</keyword>
<feature type="compositionally biased region" description="Polar residues" evidence="1">
    <location>
        <begin position="64"/>
        <end position="73"/>
    </location>
</feature>
<protein>
    <submittedName>
        <fullName evidence="3">Uncharacterized protein</fullName>
    </submittedName>
</protein>
<dbReference type="AlphaFoldDB" id="A0AA43QVM1"/>
<name>A0AA43QVM1_9LECA</name>
<evidence type="ECO:0000313" key="3">
    <source>
        <dbReference type="EMBL" id="MDI1493242.1"/>
    </source>
</evidence>
<feature type="compositionally biased region" description="Basic residues" evidence="1">
    <location>
        <begin position="43"/>
        <end position="56"/>
    </location>
</feature>
<sequence length="823" mass="92634">MSTTTRENGNLASPGVSHADRGSESSRSVPAAAIGSPVTKLTSPKRRSRWRHHLQRQQHGDATGLTQLSTQHNIKSRDEIEGRLSDINVDDILKTANNHTEYVDGERTLRNLPRFDECEDLMPGAMWQPLLRKEVEKLVGFSRKSSPPLFESQDCLQNMAREDFNLVAGLADQIYCNLSILQHDNARLIIEKSKTSNKHAWSELLKTRRFLSDRYTQTEAQVEGCLPRHLDNAEKDFRAYCALLDYILAVSAWWIVRSVSSKYLEQQVFATLARWAVKLKALAKDPIRAAEQTLSDTNDLLTMRKTELEFRDEILIVQVGENKTEINMSDTPSDPTALYFEEKQLLGGVLSAIVINVLATLDSQHRSPTPIDSFEICTLVYQTGLEGETTMFHGARDGGISTSSNLKHINFCLNNYLLLKSNTESILDARMSSPGSQESGVSIRWNAADARKDLRDADPIVHCMDHLVSLLVPAALSTPKCAILLSDLTNIATLWAQPEDCVAIYSPPKEKFSLEYVITTPARKTQDRKVGDPDIQPLSQSPALQLMNRSVNAADTDQGIMRKTQDYNSAVQQMRTWKITSTYIKVDCRNYVILACAVAVLLVLGGLAIPFSVQSRISGVDPFQITLFTWSASGFVLVLAKSRYVSNWPWHDFLKGKVVCRSLSDLTDVSGLDTQMILQYLLHKEWKTLLVTSGPYNGVFTRKCDPRTYDKRYVVPQTEGFSIDRPVALLTMYAAGFVMLKVTSMDGEDLICLDGRKGGWDYGSHGRKANWMTCRNFNEDILESARDSVTTEKKDKHQVLFLKRIEFTWVKVLELYTKESYFG</sequence>
<feature type="transmembrane region" description="Helical" evidence="2">
    <location>
        <begin position="591"/>
        <end position="611"/>
    </location>
</feature>
<keyword evidence="4" id="KW-1185">Reference proteome</keyword>
<gene>
    <name evidence="3" type="ORF">OHK93_005030</name>
</gene>
<keyword evidence="2" id="KW-0472">Membrane</keyword>
<evidence type="ECO:0000256" key="2">
    <source>
        <dbReference type="SAM" id="Phobius"/>
    </source>
</evidence>